<accession>A0ABP9SME5</accession>
<reference evidence="3" key="1">
    <citation type="journal article" date="2019" name="Int. J. Syst. Evol. Microbiol.">
        <title>The Global Catalogue of Microorganisms (GCM) 10K type strain sequencing project: providing services to taxonomists for standard genome sequencing and annotation.</title>
        <authorList>
            <consortium name="The Broad Institute Genomics Platform"/>
            <consortium name="The Broad Institute Genome Sequencing Center for Infectious Disease"/>
            <person name="Wu L."/>
            <person name="Ma J."/>
        </authorList>
    </citation>
    <scope>NUCLEOTIDE SEQUENCE [LARGE SCALE GENOMIC DNA]</scope>
    <source>
        <strain evidence="3">JCM 18514</strain>
    </source>
</reference>
<dbReference type="Proteomes" id="UP001500200">
    <property type="component" value="Unassembled WGS sequence"/>
</dbReference>
<name>A0ABP9SME5_9MICC</name>
<dbReference type="EMBL" id="BAABKK010000026">
    <property type="protein sequence ID" value="GAA5198452.1"/>
    <property type="molecule type" value="Genomic_DNA"/>
</dbReference>
<protein>
    <recommendedName>
        <fullName evidence="4">Lipoprotein</fullName>
    </recommendedName>
</protein>
<sequence>MRITAMNRVQRGKLAMAAAAISIGLLSVTGCGYINPQQTNEQYSPSDGVREDLGPLQLRNMLIVSTDANKPGRVIGAVFNTSSSDATLTISGAGGSQATIPVKAKSQTYLNETTDAAVLSTSGGVPGSMASVTIKTGSDSRAVQFPVLDASLKEYAKYLPTASASPSPSASGSATPSSSATPGSSATPTPSTSATGH</sequence>
<dbReference type="PROSITE" id="PS51257">
    <property type="entry name" value="PROKAR_LIPOPROTEIN"/>
    <property type="match status" value="1"/>
</dbReference>
<evidence type="ECO:0000313" key="2">
    <source>
        <dbReference type="EMBL" id="GAA5198452.1"/>
    </source>
</evidence>
<evidence type="ECO:0008006" key="4">
    <source>
        <dbReference type="Google" id="ProtNLM"/>
    </source>
</evidence>
<proteinExistence type="predicted"/>
<evidence type="ECO:0000313" key="3">
    <source>
        <dbReference type="Proteomes" id="UP001500200"/>
    </source>
</evidence>
<keyword evidence="3" id="KW-1185">Reference proteome</keyword>
<evidence type="ECO:0000256" key="1">
    <source>
        <dbReference type="SAM" id="MobiDB-lite"/>
    </source>
</evidence>
<feature type="region of interest" description="Disordered" evidence="1">
    <location>
        <begin position="161"/>
        <end position="197"/>
    </location>
</feature>
<organism evidence="2 3">
    <name type="scientific">Arthrobacter gyeryongensis</name>
    <dbReference type="NCBI Taxonomy" id="1650592"/>
    <lineage>
        <taxon>Bacteria</taxon>
        <taxon>Bacillati</taxon>
        <taxon>Actinomycetota</taxon>
        <taxon>Actinomycetes</taxon>
        <taxon>Micrococcales</taxon>
        <taxon>Micrococcaceae</taxon>
        <taxon>Arthrobacter</taxon>
    </lineage>
</organism>
<gene>
    <name evidence="2" type="ORF">GCM10023346_35630</name>
</gene>
<comment type="caution">
    <text evidence="2">The sequence shown here is derived from an EMBL/GenBank/DDBJ whole genome shotgun (WGS) entry which is preliminary data.</text>
</comment>